<evidence type="ECO:0000313" key="3">
    <source>
        <dbReference type="Proteomes" id="UP000015106"/>
    </source>
</evidence>
<proteinExistence type="predicted"/>
<name>A0A8R7Q381_TRIUA</name>
<evidence type="ECO:0000256" key="1">
    <source>
        <dbReference type="SAM" id="MobiDB-lite"/>
    </source>
</evidence>
<accession>A0A8R7Q381</accession>
<dbReference type="Gramene" id="TuG1812G0400001206.01.T01">
    <property type="protein sequence ID" value="TuG1812G0400001206.01.T01.cds319289"/>
    <property type="gene ID" value="TuG1812G0400001206.01"/>
</dbReference>
<dbReference type="EnsemblPlants" id="TuG1812G0400001206.01.T01">
    <property type="protein sequence ID" value="TuG1812G0400001206.01.T01.cds319289"/>
    <property type="gene ID" value="TuG1812G0400001206.01"/>
</dbReference>
<feature type="compositionally biased region" description="Basic and acidic residues" evidence="1">
    <location>
        <begin position="171"/>
        <end position="183"/>
    </location>
</feature>
<sequence>MSVSGLSSKTEQRDGEFCELERVVVLRRQRRSRSPLLEPALALLRRGRGFLQDRCRLAEPPALDRGGARRPVVHYAAVQRLARPEAPRQGGVIRLDLHAAAPEQAVDLGLRAGGVGREEVHGDGREVLVAAGAARGAEGLQAERDVEVGAPAADGLACGKYHLVAGRPRRRKEDGEEQQDHAHHATRGAGEGSHCLRGIPSCVCVEDGR</sequence>
<reference evidence="2" key="2">
    <citation type="submission" date="2018-03" db="EMBL/GenBank/DDBJ databases">
        <title>The Triticum urartu genome reveals the dynamic nature of wheat genome evolution.</title>
        <authorList>
            <person name="Ling H."/>
            <person name="Ma B."/>
            <person name="Shi X."/>
            <person name="Liu H."/>
            <person name="Dong L."/>
            <person name="Sun H."/>
            <person name="Cao Y."/>
            <person name="Gao Q."/>
            <person name="Zheng S."/>
            <person name="Li Y."/>
            <person name="Yu Y."/>
            <person name="Du H."/>
            <person name="Qi M."/>
            <person name="Li Y."/>
            <person name="Yu H."/>
            <person name="Cui Y."/>
            <person name="Wang N."/>
            <person name="Chen C."/>
            <person name="Wu H."/>
            <person name="Zhao Y."/>
            <person name="Zhang J."/>
            <person name="Li Y."/>
            <person name="Zhou W."/>
            <person name="Zhang B."/>
            <person name="Hu W."/>
            <person name="Eijk M."/>
            <person name="Tang J."/>
            <person name="Witsenboer H."/>
            <person name="Zhao S."/>
            <person name="Li Z."/>
            <person name="Zhang A."/>
            <person name="Wang D."/>
            <person name="Liang C."/>
        </authorList>
    </citation>
    <scope>NUCLEOTIDE SEQUENCE [LARGE SCALE GENOMIC DNA]</scope>
    <source>
        <strain evidence="2">cv. G1812</strain>
    </source>
</reference>
<organism evidence="2 3">
    <name type="scientific">Triticum urartu</name>
    <name type="common">Red wild einkorn</name>
    <name type="synonym">Crithodium urartu</name>
    <dbReference type="NCBI Taxonomy" id="4572"/>
    <lineage>
        <taxon>Eukaryota</taxon>
        <taxon>Viridiplantae</taxon>
        <taxon>Streptophyta</taxon>
        <taxon>Embryophyta</taxon>
        <taxon>Tracheophyta</taxon>
        <taxon>Spermatophyta</taxon>
        <taxon>Magnoliopsida</taxon>
        <taxon>Liliopsida</taxon>
        <taxon>Poales</taxon>
        <taxon>Poaceae</taxon>
        <taxon>BOP clade</taxon>
        <taxon>Pooideae</taxon>
        <taxon>Triticodae</taxon>
        <taxon>Triticeae</taxon>
        <taxon>Triticinae</taxon>
        <taxon>Triticum</taxon>
    </lineage>
</organism>
<keyword evidence="3" id="KW-1185">Reference proteome</keyword>
<feature type="region of interest" description="Disordered" evidence="1">
    <location>
        <begin position="168"/>
        <end position="192"/>
    </location>
</feature>
<evidence type="ECO:0000313" key="2">
    <source>
        <dbReference type="EnsemblPlants" id="TuG1812G0400001206.01.T01.cds319289"/>
    </source>
</evidence>
<protein>
    <submittedName>
        <fullName evidence="2">Uncharacterized protein</fullName>
    </submittedName>
</protein>
<reference evidence="2" key="3">
    <citation type="submission" date="2022-06" db="UniProtKB">
        <authorList>
            <consortium name="EnsemblPlants"/>
        </authorList>
    </citation>
    <scope>IDENTIFICATION</scope>
</reference>
<reference evidence="3" key="1">
    <citation type="journal article" date="2013" name="Nature">
        <title>Draft genome of the wheat A-genome progenitor Triticum urartu.</title>
        <authorList>
            <person name="Ling H.Q."/>
            <person name="Zhao S."/>
            <person name="Liu D."/>
            <person name="Wang J."/>
            <person name="Sun H."/>
            <person name="Zhang C."/>
            <person name="Fan H."/>
            <person name="Li D."/>
            <person name="Dong L."/>
            <person name="Tao Y."/>
            <person name="Gao C."/>
            <person name="Wu H."/>
            <person name="Li Y."/>
            <person name="Cui Y."/>
            <person name="Guo X."/>
            <person name="Zheng S."/>
            <person name="Wang B."/>
            <person name="Yu K."/>
            <person name="Liang Q."/>
            <person name="Yang W."/>
            <person name="Lou X."/>
            <person name="Chen J."/>
            <person name="Feng M."/>
            <person name="Jian J."/>
            <person name="Zhang X."/>
            <person name="Luo G."/>
            <person name="Jiang Y."/>
            <person name="Liu J."/>
            <person name="Wang Z."/>
            <person name="Sha Y."/>
            <person name="Zhang B."/>
            <person name="Wu H."/>
            <person name="Tang D."/>
            <person name="Shen Q."/>
            <person name="Xue P."/>
            <person name="Zou S."/>
            <person name="Wang X."/>
            <person name="Liu X."/>
            <person name="Wang F."/>
            <person name="Yang Y."/>
            <person name="An X."/>
            <person name="Dong Z."/>
            <person name="Zhang K."/>
            <person name="Zhang X."/>
            <person name="Luo M.C."/>
            <person name="Dvorak J."/>
            <person name="Tong Y."/>
            <person name="Wang J."/>
            <person name="Yang H."/>
            <person name="Li Z."/>
            <person name="Wang D."/>
            <person name="Zhang A."/>
            <person name="Wang J."/>
        </authorList>
    </citation>
    <scope>NUCLEOTIDE SEQUENCE</scope>
    <source>
        <strain evidence="3">cv. G1812</strain>
    </source>
</reference>
<dbReference type="AlphaFoldDB" id="A0A8R7Q381"/>
<dbReference type="Proteomes" id="UP000015106">
    <property type="component" value="Chromosome 4"/>
</dbReference>